<dbReference type="PANTHER" id="PTHR32507:SF8">
    <property type="entry name" value="CNH1P"/>
    <property type="match status" value="1"/>
</dbReference>
<keyword evidence="3" id="KW-0050">Antiport</keyword>
<feature type="transmembrane region" description="Helical" evidence="8">
    <location>
        <begin position="32"/>
        <end position="49"/>
    </location>
</feature>
<feature type="transmembrane region" description="Helical" evidence="8">
    <location>
        <begin position="249"/>
        <end position="282"/>
    </location>
</feature>
<protein>
    <submittedName>
        <fullName evidence="10">Cation:proton antiporter</fullName>
    </submittedName>
</protein>
<evidence type="ECO:0000256" key="1">
    <source>
        <dbReference type="ARBA" id="ARBA00004651"/>
    </source>
</evidence>
<feature type="transmembrane region" description="Helical" evidence="8">
    <location>
        <begin position="303"/>
        <end position="322"/>
    </location>
</feature>
<dbReference type="EMBL" id="JBHSUA010000015">
    <property type="protein sequence ID" value="MFC6396791.1"/>
    <property type="molecule type" value="Genomic_DNA"/>
</dbReference>
<keyword evidence="4 8" id="KW-0812">Transmembrane</keyword>
<feature type="transmembrane region" description="Helical" evidence="8">
    <location>
        <begin position="328"/>
        <end position="348"/>
    </location>
</feature>
<evidence type="ECO:0000313" key="10">
    <source>
        <dbReference type="EMBL" id="MFC6396791.1"/>
    </source>
</evidence>
<feature type="transmembrane region" description="Helical" evidence="8">
    <location>
        <begin position="399"/>
        <end position="423"/>
    </location>
</feature>
<sequence length="431" mass="46044">MNAASITYLVAGFGLLLAAVLPASLRRFPISAPMVLVGVGVLVGLMPVPHRWVDPIAHRGFVEHLAEVVVLISLMGVGIAIDRPLRLRSWRSVLTWGSTWRLLLVAMPLTIAGVALAGNWLLGLGGPAALLLGAALAPTDPVLASDVQVEGPTTGVAPEEIDEEQEVRFALTAEAGLNDGAAFPFVFLALLWAGHGHLGGWLWHWAAWDLLGRVALGVGVGVAIGWVLGMIAFRAPRRALRTAHTGEPFLALACLALAYGTAELVHGYGFIAVFFAAVTVRWREPGHEYHELMHQVVERLERLGSLLALLLLGIALSNGLLARLTLGGVLLALLLVFVIRPLAGWVSLSFGPNRTRIGSTMLTRRDRAVISFFGVRGIGTVYYLAFATGLASFGEQTGLLWSTAAFTIILSVLVHGLSSGWAMQWVERGRA</sequence>
<comment type="subcellular location">
    <subcellularLocation>
        <location evidence="1">Cell membrane</location>
        <topology evidence="1">Multi-pass membrane protein</topology>
    </subcellularLocation>
</comment>
<keyword evidence="2" id="KW-0813">Transport</keyword>
<comment type="caution">
    <text evidence="10">The sequence shown here is derived from an EMBL/GenBank/DDBJ whole genome shotgun (WGS) entry which is preliminary data.</text>
</comment>
<evidence type="ECO:0000256" key="6">
    <source>
        <dbReference type="ARBA" id="ARBA00023065"/>
    </source>
</evidence>
<name>A0ABW1X4J5_9ACTN</name>
<dbReference type="Pfam" id="PF00999">
    <property type="entry name" value="Na_H_Exchanger"/>
    <property type="match status" value="1"/>
</dbReference>
<proteinExistence type="predicted"/>
<evidence type="ECO:0000256" key="2">
    <source>
        <dbReference type="ARBA" id="ARBA00022448"/>
    </source>
</evidence>
<dbReference type="PANTHER" id="PTHR32507">
    <property type="entry name" value="NA(+)/H(+) ANTIPORTER 1"/>
    <property type="match status" value="1"/>
</dbReference>
<keyword evidence="11" id="KW-1185">Reference proteome</keyword>
<dbReference type="RefSeq" id="WP_343884210.1">
    <property type="nucleotide sequence ID" value="NZ_BAAAKI010000001.1"/>
</dbReference>
<evidence type="ECO:0000256" key="5">
    <source>
        <dbReference type="ARBA" id="ARBA00022989"/>
    </source>
</evidence>
<feature type="transmembrane region" description="Helical" evidence="8">
    <location>
        <begin position="61"/>
        <end position="81"/>
    </location>
</feature>
<keyword evidence="5 8" id="KW-1133">Transmembrane helix</keyword>
<dbReference type="Proteomes" id="UP001596266">
    <property type="component" value="Unassembled WGS sequence"/>
</dbReference>
<evidence type="ECO:0000256" key="3">
    <source>
        <dbReference type="ARBA" id="ARBA00022449"/>
    </source>
</evidence>
<evidence type="ECO:0000313" key="11">
    <source>
        <dbReference type="Proteomes" id="UP001596266"/>
    </source>
</evidence>
<keyword evidence="6" id="KW-0406">Ion transport</keyword>
<evidence type="ECO:0000256" key="7">
    <source>
        <dbReference type="ARBA" id="ARBA00023136"/>
    </source>
</evidence>
<accession>A0ABW1X4J5</accession>
<feature type="transmembrane region" description="Helical" evidence="8">
    <location>
        <begin position="102"/>
        <end position="122"/>
    </location>
</feature>
<feature type="transmembrane region" description="Helical" evidence="8">
    <location>
        <begin position="210"/>
        <end position="229"/>
    </location>
</feature>
<evidence type="ECO:0000259" key="9">
    <source>
        <dbReference type="Pfam" id="PF00999"/>
    </source>
</evidence>
<feature type="domain" description="Cation/H+ exchanger transmembrane" evidence="9">
    <location>
        <begin position="16"/>
        <end position="425"/>
    </location>
</feature>
<feature type="transmembrane region" description="Helical" evidence="8">
    <location>
        <begin position="6"/>
        <end position="25"/>
    </location>
</feature>
<feature type="transmembrane region" description="Helical" evidence="8">
    <location>
        <begin position="369"/>
        <end position="393"/>
    </location>
</feature>
<feature type="transmembrane region" description="Helical" evidence="8">
    <location>
        <begin position="181"/>
        <end position="203"/>
    </location>
</feature>
<organism evidence="10 11">
    <name type="scientific">Luteococcus sanguinis</name>
    <dbReference type="NCBI Taxonomy" id="174038"/>
    <lineage>
        <taxon>Bacteria</taxon>
        <taxon>Bacillati</taxon>
        <taxon>Actinomycetota</taxon>
        <taxon>Actinomycetes</taxon>
        <taxon>Propionibacteriales</taxon>
        <taxon>Propionibacteriaceae</taxon>
        <taxon>Luteococcus</taxon>
    </lineage>
</organism>
<reference evidence="11" key="1">
    <citation type="journal article" date="2019" name="Int. J. Syst. Evol. Microbiol.">
        <title>The Global Catalogue of Microorganisms (GCM) 10K type strain sequencing project: providing services to taxonomists for standard genome sequencing and annotation.</title>
        <authorList>
            <consortium name="The Broad Institute Genomics Platform"/>
            <consortium name="The Broad Institute Genome Sequencing Center for Infectious Disease"/>
            <person name="Wu L."/>
            <person name="Ma J."/>
        </authorList>
    </citation>
    <scope>NUCLEOTIDE SEQUENCE [LARGE SCALE GENOMIC DNA]</scope>
    <source>
        <strain evidence="11">CGMCC 1.15277</strain>
    </source>
</reference>
<gene>
    <name evidence="10" type="ORF">ACFP57_07305</name>
</gene>
<evidence type="ECO:0000256" key="4">
    <source>
        <dbReference type="ARBA" id="ARBA00022692"/>
    </source>
</evidence>
<evidence type="ECO:0000256" key="8">
    <source>
        <dbReference type="SAM" id="Phobius"/>
    </source>
</evidence>
<keyword evidence="7 8" id="KW-0472">Membrane</keyword>
<dbReference type="InterPro" id="IPR006153">
    <property type="entry name" value="Cation/H_exchanger_TM"/>
</dbReference>